<dbReference type="PANTHER" id="PTHR40392">
    <property type="entry name" value="2-PHOSPHO-L-LACTATE GUANYLYLTRANSFERASE"/>
    <property type="match status" value="1"/>
</dbReference>
<dbReference type="Pfam" id="PF01983">
    <property type="entry name" value="CofC"/>
    <property type="match status" value="1"/>
</dbReference>
<reference evidence="5 6" key="1">
    <citation type="submission" date="2023-09" db="EMBL/GenBank/DDBJ databases">
        <title>Demequina sp. a novel bacteria isolated from Capsicum annuum.</title>
        <authorList>
            <person name="Humaira Z."/>
            <person name="Lee J."/>
            <person name="Cho D."/>
        </authorList>
    </citation>
    <scope>NUCLEOTIDE SEQUENCE [LARGE SCALE GENOMIC DNA]</scope>
    <source>
        <strain evidence="5 6">OYTSA14</strain>
    </source>
</reference>
<dbReference type="NCBIfam" id="TIGR03552">
    <property type="entry name" value="F420_cofC"/>
    <property type="match status" value="1"/>
</dbReference>
<keyword evidence="4" id="KW-0342">GTP-binding</keyword>
<name>A0AA96F7C1_9MICO</name>
<evidence type="ECO:0000256" key="4">
    <source>
        <dbReference type="ARBA" id="ARBA00023134"/>
    </source>
</evidence>
<dbReference type="InterPro" id="IPR002835">
    <property type="entry name" value="CofC"/>
</dbReference>
<evidence type="ECO:0000313" key="5">
    <source>
        <dbReference type="EMBL" id="WNM24085.1"/>
    </source>
</evidence>
<protein>
    <submittedName>
        <fullName evidence="5">2-phospho-L-lactate guanylyltransferase</fullName>
        <ecNumber evidence="5">2.7.7.68</ecNumber>
    </submittedName>
</protein>
<dbReference type="EC" id="2.7.7.68" evidence="5"/>
<keyword evidence="2 5" id="KW-0548">Nucleotidyltransferase</keyword>
<dbReference type="EMBL" id="CP134879">
    <property type="protein sequence ID" value="WNM24085.1"/>
    <property type="molecule type" value="Genomic_DNA"/>
</dbReference>
<sequence>MPGPGTAQQWRIVIPVRGTAPSKSRLALPDEDRERLARAFARDTVHAALESRLAAEVVVVTAEAARTVFEHMGARVLTESAPASLAGAILAGLASCPVAAPRAVLLGDLPALDGDSLDVTLRAAASVPLGVVPDAAGTGTTLLTASAGIAHRPAFGTGSFARHLAAGYASLAERAPARIRADVDTIDDLERAVTLGLRPASRRVHARITGPLRATTSP</sequence>
<keyword evidence="3" id="KW-0547">Nucleotide-binding</keyword>
<dbReference type="InterPro" id="IPR029044">
    <property type="entry name" value="Nucleotide-diphossugar_trans"/>
</dbReference>
<dbReference type="GO" id="GO:0043814">
    <property type="term" value="F:phospholactate guanylyltransferase activity"/>
    <property type="evidence" value="ECO:0007669"/>
    <property type="project" value="UniProtKB-EC"/>
</dbReference>
<accession>A0AA96F7C1</accession>
<dbReference type="GO" id="GO:0005525">
    <property type="term" value="F:GTP binding"/>
    <property type="evidence" value="ECO:0007669"/>
    <property type="project" value="UniProtKB-KW"/>
</dbReference>
<evidence type="ECO:0000256" key="3">
    <source>
        <dbReference type="ARBA" id="ARBA00022741"/>
    </source>
</evidence>
<evidence type="ECO:0000313" key="6">
    <source>
        <dbReference type="Proteomes" id="UP001304125"/>
    </source>
</evidence>
<evidence type="ECO:0000256" key="2">
    <source>
        <dbReference type="ARBA" id="ARBA00022695"/>
    </source>
</evidence>
<keyword evidence="6" id="KW-1185">Reference proteome</keyword>
<keyword evidence="1 5" id="KW-0808">Transferase</keyword>
<evidence type="ECO:0000256" key="1">
    <source>
        <dbReference type="ARBA" id="ARBA00022679"/>
    </source>
</evidence>
<dbReference type="Proteomes" id="UP001304125">
    <property type="component" value="Chromosome"/>
</dbReference>
<dbReference type="Gene3D" id="3.90.550.10">
    <property type="entry name" value="Spore Coat Polysaccharide Biosynthesis Protein SpsA, Chain A"/>
    <property type="match status" value="1"/>
</dbReference>
<organism evidence="5 6">
    <name type="scientific">Demequina capsici</name>
    <dbReference type="NCBI Taxonomy" id="3075620"/>
    <lineage>
        <taxon>Bacteria</taxon>
        <taxon>Bacillati</taxon>
        <taxon>Actinomycetota</taxon>
        <taxon>Actinomycetes</taxon>
        <taxon>Micrococcales</taxon>
        <taxon>Demequinaceae</taxon>
        <taxon>Demequina</taxon>
    </lineage>
</organism>
<proteinExistence type="predicted"/>
<dbReference type="PANTHER" id="PTHR40392:SF1">
    <property type="entry name" value="2-PHOSPHO-L-LACTATE GUANYLYLTRANSFERASE"/>
    <property type="match status" value="1"/>
</dbReference>
<dbReference type="SUPFAM" id="SSF53448">
    <property type="entry name" value="Nucleotide-diphospho-sugar transferases"/>
    <property type="match status" value="1"/>
</dbReference>
<dbReference type="AlphaFoldDB" id="A0AA96F7C1"/>
<dbReference type="RefSeq" id="WP_313497501.1">
    <property type="nucleotide sequence ID" value="NZ_CP134879.1"/>
</dbReference>
<gene>
    <name evidence="5" type="primary">cofC</name>
    <name evidence="5" type="ORF">RN606_12050</name>
</gene>